<dbReference type="InterPro" id="IPR029044">
    <property type="entry name" value="Nucleotide-diphossugar_trans"/>
</dbReference>
<organism evidence="8 9">
    <name type="scientific">Grylomicrobium aquisgranensis</name>
    <dbReference type="NCBI Taxonomy" id="2926318"/>
    <lineage>
        <taxon>Bacteria</taxon>
        <taxon>Bacillati</taxon>
        <taxon>Bacillota</taxon>
        <taxon>Erysipelotrichia</taxon>
        <taxon>Erysipelotrichales</taxon>
        <taxon>Erysipelotrichaceae</taxon>
        <taxon>Grylomicrobium</taxon>
    </lineage>
</organism>
<dbReference type="EMBL" id="JALBUR010000004">
    <property type="protein sequence ID" value="MDX8419018.1"/>
    <property type="molecule type" value="Genomic_DNA"/>
</dbReference>
<feature type="site" description="Positions MEP for the nucleophilic attack" evidence="7">
    <location>
        <position position="205"/>
    </location>
</feature>
<comment type="similarity">
    <text evidence="3 7">Belongs to the IspD/TarI cytidylyltransferase family. IspD subfamily.</text>
</comment>
<dbReference type="InterPro" id="IPR001228">
    <property type="entry name" value="IspD"/>
</dbReference>
<sequence length="213" mass="23207">MKYGAVIVAAGKGSRMHLGFNKVFADLKDGCSILEHSVQIFLSDPDCAQIVVVTDPGQYCKQLKLPECGRITLACGGSTRQESVCNGLEAMLCDIVMIHDGARPFLSASSLTALKQAMETEQAACLMVPCKDTIKVVKDGYIEETLPRESLMAAQTPQVFHTKDILACMHKAMTDGYTGTDDCSLVEKYSDIRIRAVQGDYANFKVTTPEDLK</sequence>
<evidence type="ECO:0000256" key="2">
    <source>
        <dbReference type="ARBA" id="ARBA00004787"/>
    </source>
</evidence>
<protein>
    <recommendedName>
        <fullName evidence="7">2-C-methyl-D-erythritol 4-phosphate cytidylyltransferase</fullName>
        <ecNumber evidence="7">2.7.7.60</ecNumber>
    </recommendedName>
    <alternativeName>
        <fullName evidence="7">4-diphosphocytidyl-2C-methyl-D-erythritol synthase</fullName>
    </alternativeName>
    <alternativeName>
        <fullName evidence="7">MEP cytidylyltransferase</fullName>
        <shortName evidence="7">MCT</shortName>
    </alternativeName>
</protein>
<dbReference type="AlphaFoldDB" id="A0AB35U094"/>
<comment type="function">
    <text evidence="7">Catalyzes the formation of 4-diphosphocytidyl-2-C-methyl-D-erythritol from CTP and 2-C-methyl-D-erythritol 4-phosphate (MEP).</text>
</comment>
<dbReference type="PANTHER" id="PTHR32125">
    <property type="entry name" value="2-C-METHYL-D-ERYTHRITOL 4-PHOSPHATE CYTIDYLYLTRANSFERASE, CHLOROPLASTIC"/>
    <property type="match status" value="1"/>
</dbReference>
<comment type="catalytic activity">
    <reaction evidence="1 7">
        <text>2-C-methyl-D-erythritol 4-phosphate + CTP + H(+) = 4-CDP-2-C-methyl-D-erythritol + diphosphate</text>
        <dbReference type="Rhea" id="RHEA:13429"/>
        <dbReference type="ChEBI" id="CHEBI:15378"/>
        <dbReference type="ChEBI" id="CHEBI:33019"/>
        <dbReference type="ChEBI" id="CHEBI:37563"/>
        <dbReference type="ChEBI" id="CHEBI:57823"/>
        <dbReference type="ChEBI" id="CHEBI:58262"/>
        <dbReference type="EC" id="2.7.7.60"/>
    </reaction>
</comment>
<dbReference type="CDD" id="cd02516">
    <property type="entry name" value="CDP-ME_synthetase"/>
    <property type="match status" value="1"/>
</dbReference>
<dbReference type="HAMAP" id="MF_00108">
    <property type="entry name" value="IspD"/>
    <property type="match status" value="1"/>
</dbReference>
<reference evidence="8 9" key="1">
    <citation type="submission" date="2022-03" db="EMBL/GenBank/DDBJ databases">
        <title>Novel taxa within the pig intestine.</title>
        <authorList>
            <person name="Wylensek D."/>
            <person name="Bishof K."/>
            <person name="Afrizal A."/>
            <person name="Clavel T."/>
        </authorList>
    </citation>
    <scope>NUCLEOTIDE SEQUENCE [LARGE SCALE GENOMIC DNA]</scope>
    <source>
        <strain evidence="8 9">CLA-KB-P133</strain>
    </source>
</reference>
<comment type="pathway">
    <text evidence="2 7">Isoprenoid biosynthesis; isopentenyl diphosphate biosynthesis via DXP pathway; isopentenyl diphosphate from 1-deoxy-D-xylulose 5-phosphate: step 2/6.</text>
</comment>
<keyword evidence="9" id="KW-1185">Reference proteome</keyword>
<dbReference type="NCBIfam" id="TIGR00453">
    <property type="entry name" value="ispD"/>
    <property type="match status" value="1"/>
</dbReference>
<proteinExistence type="inferred from homology"/>
<evidence type="ECO:0000256" key="1">
    <source>
        <dbReference type="ARBA" id="ARBA00001282"/>
    </source>
</evidence>
<evidence type="ECO:0000256" key="7">
    <source>
        <dbReference type="HAMAP-Rule" id="MF_00108"/>
    </source>
</evidence>
<dbReference type="RefSeq" id="WP_370595570.1">
    <property type="nucleotide sequence ID" value="NZ_JALBUR010000004.1"/>
</dbReference>
<dbReference type="InterPro" id="IPR034683">
    <property type="entry name" value="IspD/TarI"/>
</dbReference>
<dbReference type="GO" id="GO:0050518">
    <property type="term" value="F:2-C-methyl-D-erythritol 4-phosphate cytidylyltransferase activity"/>
    <property type="evidence" value="ECO:0007669"/>
    <property type="project" value="UniProtKB-UniRule"/>
</dbReference>
<feature type="site" description="Transition state stabilizer" evidence="7">
    <location>
        <position position="22"/>
    </location>
</feature>
<evidence type="ECO:0000313" key="8">
    <source>
        <dbReference type="EMBL" id="MDX8419018.1"/>
    </source>
</evidence>
<keyword evidence="6 7" id="KW-0414">Isoprene biosynthesis</keyword>
<dbReference type="EC" id="2.7.7.60" evidence="7"/>
<keyword evidence="5 7" id="KW-0548">Nucleotidyltransferase</keyword>
<accession>A0AB35U094</accession>
<evidence type="ECO:0000313" key="9">
    <source>
        <dbReference type="Proteomes" id="UP001286174"/>
    </source>
</evidence>
<evidence type="ECO:0000256" key="6">
    <source>
        <dbReference type="ARBA" id="ARBA00023229"/>
    </source>
</evidence>
<dbReference type="PANTHER" id="PTHR32125:SF4">
    <property type="entry name" value="2-C-METHYL-D-ERYTHRITOL 4-PHOSPHATE CYTIDYLYLTRANSFERASE, CHLOROPLASTIC"/>
    <property type="match status" value="1"/>
</dbReference>
<feature type="site" description="Positions MEP for the nucleophilic attack" evidence="7">
    <location>
        <position position="148"/>
    </location>
</feature>
<name>A0AB35U094_9FIRM</name>
<evidence type="ECO:0000256" key="3">
    <source>
        <dbReference type="ARBA" id="ARBA00009789"/>
    </source>
</evidence>
<dbReference type="PROSITE" id="PS01295">
    <property type="entry name" value="ISPD"/>
    <property type="match status" value="1"/>
</dbReference>
<comment type="caution">
    <text evidence="8">The sequence shown here is derived from an EMBL/GenBank/DDBJ whole genome shotgun (WGS) entry which is preliminary data.</text>
</comment>
<dbReference type="Proteomes" id="UP001286174">
    <property type="component" value="Unassembled WGS sequence"/>
</dbReference>
<dbReference type="SUPFAM" id="SSF53448">
    <property type="entry name" value="Nucleotide-diphospho-sugar transferases"/>
    <property type="match status" value="1"/>
</dbReference>
<dbReference type="InterPro" id="IPR018294">
    <property type="entry name" value="ISPD_synthase_CS"/>
</dbReference>
<keyword evidence="4 7" id="KW-0808">Transferase</keyword>
<gene>
    <name evidence="7 8" type="primary">ispD</name>
    <name evidence="8" type="ORF">MOZ60_02795</name>
</gene>
<dbReference type="Gene3D" id="3.90.550.10">
    <property type="entry name" value="Spore Coat Polysaccharide Biosynthesis Protein SpsA, Chain A"/>
    <property type="match status" value="1"/>
</dbReference>
<dbReference type="GO" id="GO:0019288">
    <property type="term" value="P:isopentenyl diphosphate biosynthetic process, methylerythritol 4-phosphate pathway"/>
    <property type="evidence" value="ECO:0007669"/>
    <property type="project" value="UniProtKB-UniRule"/>
</dbReference>
<evidence type="ECO:0000256" key="5">
    <source>
        <dbReference type="ARBA" id="ARBA00022695"/>
    </source>
</evidence>
<dbReference type="Pfam" id="PF01128">
    <property type="entry name" value="IspD"/>
    <property type="match status" value="1"/>
</dbReference>
<dbReference type="FunFam" id="3.90.550.10:FF:000003">
    <property type="entry name" value="2-C-methyl-D-erythritol 4-phosphate cytidylyltransferase"/>
    <property type="match status" value="1"/>
</dbReference>
<dbReference type="InterPro" id="IPR050088">
    <property type="entry name" value="IspD/TarI_cytidylyltransf_bact"/>
</dbReference>
<evidence type="ECO:0000256" key="4">
    <source>
        <dbReference type="ARBA" id="ARBA00022679"/>
    </source>
</evidence>
<feature type="site" description="Transition state stabilizer" evidence="7">
    <location>
        <position position="15"/>
    </location>
</feature>